<dbReference type="Proteomes" id="UP000790833">
    <property type="component" value="Unassembled WGS sequence"/>
</dbReference>
<dbReference type="PIRSF" id="PIRSF038084">
    <property type="entry name" value="HAT-B_cat"/>
    <property type="match status" value="1"/>
</dbReference>
<keyword evidence="22" id="KW-1185">Reference proteome</keyword>
<evidence type="ECO:0000259" key="19">
    <source>
        <dbReference type="Pfam" id="PF00583"/>
    </source>
</evidence>
<dbReference type="GO" id="GO:0005634">
    <property type="term" value="C:nucleus"/>
    <property type="evidence" value="ECO:0007669"/>
    <property type="project" value="UniProtKB-SubCell"/>
</dbReference>
<evidence type="ECO:0000256" key="2">
    <source>
        <dbReference type="ARBA" id="ARBA00004496"/>
    </source>
</evidence>
<keyword evidence="7 14" id="KW-0808">Transferase</keyword>
<dbReference type="GO" id="GO:0031509">
    <property type="term" value="P:subtelomeric heterochromatin formation"/>
    <property type="evidence" value="ECO:0007669"/>
    <property type="project" value="InterPro"/>
</dbReference>
<feature type="region of interest" description="Interaction with histone H4 N-terminus" evidence="16">
    <location>
        <begin position="42"/>
        <end position="44"/>
    </location>
</feature>
<dbReference type="InterPro" id="IPR017380">
    <property type="entry name" value="Hist_AcTrfase_B-typ_cat-su"/>
</dbReference>
<proteinExistence type="inferred from homology"/>
<dbReference type="InterPro" id="IPR013523">
    <property type="entry name" value="Hist_AcTrfase_HAT1_C"/>
</dbReference>
<comment type="catalytic activity">
    <reaction evidence="13 14">
        <text>L-lysyl-[protein] + acetyl-CoA = N(6)-acetyl-L-lysyl-[protein] + CoA + H(+)</text>
        <dbReference type="Rhea" id="RHEA:45948"/>
        <dbReference type="Rhea" id="RHEA-COMP:9752"/>
        <dbReference type="Rhea" id="RHEA-COMP:10731"/>
        <dbReference type="ChEBI" id="CHEBI:15378"/>
        <dbReference type="ChEBI" id="CHEBI:29969"/>
        <dbReference type="ChEBI" id="CHEBI:57287"/>
        <dbReference type="ChEBI" id="CHEBI:57288"/>
        <dbReference type="ChEBI" id="CHEBI:61930"/>
        <dbReference type="EC" id="2.3.1.48"/>
    </reaction>
</comment>
<keyword evidence="11 14" id="KW-0539">Nucleus</keyword>
<feature type="site" description="Interaction with histone H4 N-terminus" evidence="17">
    <location>
        <position position="171"/>
    </location>
</feature>
<evidence type="ECO:0000313" key="22">
    <source>
        <dbReference type="Proteomes" id="UP000790833"/>
    </source>
</evidence>
<evidence type="ECO:0000256" key="12">
    <source>
        <dbReference type="ARBA" id="ARBA00023315"/>
    </source>
</evidence>
<evidence type="ECO:0000256" key="17">
    <source>
        <dbReference type="PIRSR" id="PIRSR038084-3"/>
    </source>
</evidence>
<evidence type="ECO:0000256" key="14">
    <source>
        <dbReference type="PIRNR" id="PIRNR038084"/>
    </source>
</evidence>
<dbReference type="Pfam" id="PF00583">
    <property type="entry name" value="Acetyltransf_1"/>
    <property type="match status" value="1"/>
</dbReference>
<dbReference type="Pfam" id="PF21184">
    <property type="entry name" value="HAT1_C_fung"/>
    <property type="match status" value="1"/>
</dbReference>
<evidence type="ECO:0000256" key="5">
    <source>
        <dbReference type="ARBA" id="ARBA00021268"/>
    </source>
</evidence>
<evidence type="ECO:0000313" key="21">
    <source>
        <dbReference type="EMBL" id="KAG7194988.1"/>
    </source>
</evidence>
<accession>A0A9P7VBY7</accession>
<evidence type="ECO:0000256" key="15">
    <source>
        <dbReference type="PIRSR" id="PIRSR038084-1"/>
    </source>
</evidence>
<keyword evidence="6 14" id="KW-0963">Cytoplasm</keyword>
<dbReference type="OrthoDB" id="10253098at2759"/>
<feature type="binding site" evidence="16">
    <location>
        <begin position="221"/>
        <end position="223"/>
    </location>
    <ligand>
        <name>acetyl-CoA</name>
        <dbReference type="ChEBI" id="CHEBI:57288"/>
    </ligand>
</feature>
<comment type="subunit">
    <text evidence="14">Component of the HAT-B complex composed of at least HAT1 and HAT2. The HAT-B complex binds to histone H4 tail.</text>
</comment>
<sequence>MADQLKAELWTSSSNEALKLFIADSEGAVSFPPVFTYPIFGDSETIYGYQGLEILLCFNHYTFRPFLNIRYDKKLEMPNVEDPKSKLLTLLSKQTVFKDEVKWVDEVKNEIANYQIPGQLVDDFEQDNESYEIYKLDLTSDSGLELHQRLQILVLLFIEAGSYIDSNDPLWNVYVLYKVSPNEKNPRSIIGFTTIYQYWKYPGAKAFDEGLRETRLKISQFIILPPYQGKGLGQLFYSRLFGNWLKNEEIVEIVVEDPNEQFDDMRDRADLSFLNKQLDLNLINTKLTPGWIELTRKKFKLEKRQFARLLEMILLYKLKHNTGSDSVKDVRLFIKRRLFEKNIEALSPLEEADRRDKLHTAYQSLTEDYYRILDGVRLRMKRSLTDDNDDVNDDTNDESASLEKSKKVRLNKQ</sequence>
<dbReference type="Pfam" id="PF10394">
    <property type="entry name" value="Hat1_N"/>
    <property type="match status" value="1"/>
</dbReference>
<comment type="subcellular location">
    <subcellularLocation>
        <location evidence="2 14">Cytoplasm</location>
    </subcellularLocation>
    <subcellularLocation>
        <location evidence="1 14">Nucleus</location>
    </subcellularLocation>
</comment>
<evidence type="ECO:0000256" key="16">
    <source>
        <dbReference type="PIRSR" id="PIRSR038084-2"/>
    </source>
</evidence>
<feature type="region of interest" description="Disordered" evidence="18">
    <location>
        <begin position="385"/>
        <end position="413"/>
    </location>
</feature>
<keyword evidence="9" id="KW-0156">Chromatin regulator</keyword>
<evidence type="ECO:0000256" key="9">
    <source>
        <dbReference type="ARBA" id="ARBA00022853"/>
    </source>
</evidence>
<evidence type="ECO:0000256" key="6">
    <source>
        <dbReference type="ARBA" id="ARBA00022490"/>
    </source>
</evidence>
<evidence type="ECO:0000259" key="20">
    <source>
        <dbReference type="Pfam" id="PF10394"/>
    </source>
</evidence>
<evidence type="ECO:0000256" key="7">
    <source>
        <dbReference type="ARBA" id="ARBA00022679"/>
    </source>
</evidence>
<keyword evidence="12 14" id="KW-0012">Acyltransferase</keyword>
<evidence type="ECO:0000256" key="11">
    <source>
        <dbReference type="ARBA" id="ARBA00023242"/>
    </source>
</evidence>
<dbReference type="InterPro" id="IPR037113">
    <property type="entry name" value="Hat1_N_sf"/>
</dbReference>
<feature type="region of interest" description="Interaction with histone H4 N-terminus" evidence="16">
    <location>
        <begin position="196"/>
        <end position="198"/>
    </location>
</feature>
<evidence type="ECO:0000256" key="18">
    <source>
        <dbReference type="SAM" id="MobiDB-lite"/>
    </source>
</evidence>
<keyword evidence="10" id="KW-0234">DNA repair</keyword>
<reference evidence="21" key="1">
    <citation type="submission" date="2021-03" db="EMBL/GenBank/DDBJ databases">
        <authorList>
            <person name="Palmer J.M."/>
        </authorList>
    </citation>
    <scope>NUCLEOTIDE SEQUENCE</scope>
    <source>
        <strain evidence="21">ARV_011</strain>
    </source>
</reference>
<keyword evidence="8" id="KW-0227">DNA damage</keyword>
<dbReference type="EMBL" id="JAHMUF010000005">
    <property type="protein sequence ID" value="KAG7194988.1"/>
    <property type="molecule type" value="Genomic_DNA"/>
</dbReference>
<evidence type="ECO:0000256" key="4">
    <source>
        <dbReference type="ARBA" id="ARBA00013184"/>
    </source>
</evidence>
<feature type="binding site" evidence="16">
    <location>
        <position position="259"/>
    </location>
    <ligand>
        <name>acetyl-CoA</name>
        <dbReference type="ChEBI" id="CHEBI:57288"/>
    </ligand>
</feature>
<dbReference type="InterPro" id="IPR000182">
    <property type="entry name" value="GNAT_dom"/>
</dbReference>
<dbReference type="GO" id="GO:0000781">
    <property type="term" value="C:chromosome, telomeric region"/>
    <property type="evidence" value="ECO:0007669"/>
    <property type="project" value="GOC"/>
</dbReference>
<evidence type="ECO:0000256" key="10">
    <source>
        <dbReference type="ARBA" id="ARBA00023204"/>
    </source>
</evidence>
<dbReference type="SUPFAM" id="SSF55729">
    <property type="entry name" value="Acyl-CoA N-acyltransferases (Nat)"/>
    <property type="match status" value="1"/>
</dbReference>
<evidence type="ECO:0000256" key="3">
    <source>
        <dbReference type="ARBA" id="ARBA00010543"/>
    </source>
</evidence>
<dbReference type="GO" id="GO:0042393">
    <property type="term" value="F:histone binding"/>
    <property type="evidence" value="ECO:0007669"/>
    <property type="project" value="InterPro"/>
</dbReference>
<name>A0A9P7VBY7_9ASCO</name>
<feature type="active site" description="Proton donor/acceptor" evidence="15">
    <location>
        <position position="256"/>
    </location>
</feature>
<protein>
    <recommendedName>
        <fullName evidence="5 14">Histone acetyltransferase type B catalytic subunit</fullName>
        <ecNumber evidence="4 14">2.3.1.48</ecNumber>
    </recommendedName>
</protein>
<feature type="domain" description="Histone acetyl transferase HAT1 N-terminal" evidence="20">
    <location>
        <begin position="10"/>
        <end position="159"/>
    </location>
</feature>
<dbReference type="GO" id="GO:0006281">
    <property type="term" value="P:DNA repair"/>
    <property type="evidence" value="ECO:0007669"/>
    <property type="project" value="UniProtKB-KW"/>
</dbReference>
<dbReference type="Gene3D" id="1.10.10.390">
    <property type="match status" value="1"/>
</dbReference>
<dbReference type="EC" id="2.3.1.48" evidence="4 14"/>
<gene>
    <name evidence="21" type="primary">HAT1</name>
    <name evidence="21" type="ORF">KQ657_004100</name>
</gene>
<dbReference type="FunFam" id="3.40.630.30:FF:000114">
    <property type="entry name" value="Histone acetyltransferase type B catalytic subunit"/>
    <property type="match status" value="1"/>
</dbReference>
<dbReference type="GO" id="GO:0004402">
    <property type="term" value="F:histone acetyltransferase activity"/>
    <property type="evidence" value="ECO:0007669"/>
    <property type="project" value="UniProtKB-UniRule"/>
</dbReference>
<evidence type="ECO:0000256" key="1">
    <source>
        <dbReference type="ARBA" id="ARBA00004123"/>
    </source>
</evidence>
<organism evidence="21 22">
    <name type="scientific">Scheffersomyces spartinae</name>
    <dbReference type="NCBI Taxonomy" id="45513"/>
    <lineage>
        <taxon>Eukaryota</taxon>
        <taxon>Fungi</taxon>
        <taxon>Dikarya</taxon>
        <taxon>Ascomycota</taxon>
        <taxon>Saccharomycotina</taxon>
        <taxon>Pichiomycetes</taxon>
        <taxon>Debaryomycetaceae</taxon>
        <taxon>Scheffersomyces</taxon>
    </lineage>
</organism>
<feature type="binding site" evidence="16">
    <location>
        <position position="268"/>
    </location>
    <ligand>
        <name>acetyl-CoA</name>
        <dbReference type="ChEBI" id="CHEBI:57288"/>
    </ligand>
</feature>
<evidence type="ECO:0000256" key="13">
    <source>
        <dbReference type="ARBA" id="ARBA00048017"/>
    </source>
</evidence>
<dbReference type="PANTHER" id="PTHR12046">
    <property type="entry name" value="HISTONE ACETYLTRANSFERASE TYPE B CATALYTIC SUBUNIT"/>
    <property type="match status" value="1"/>
</dbReference>
<comment type="similarity">
    <text evidence="3 14">Belongs to the HAT1 family.</text>
</comment>
<comment type="caution">
    <text evidence="21">The sequence shown here is derived from an EMBL/GenBank/DDBJ whole genome shotgun (WGS) entry which is preliminary data.</text>
</comment>
<dbReference type="GeneID" id="66117474"/>
<dbReference type="GO" id="GO:0005737">
    <property type="term" value="C:cytoplasm"/>
    <property type="evidence" value="ECO:0007669"/>
    <property type="project" value="UniProtKB-SubCell"/>
</dbReference>
<comment type="function">
    <text evidence="14">Catalytic component of the histone acetylase B (HAT-B) complex. Has intrinsic substrate specificity that modifies lysine in recognition sequence GXGKXG. Involved in DNA double-strand break repair.</text>
</comment>
<feature type="compositionally biased region" description="Acidic residues" evidence="18">
    <location>
        <begin position="386"/>
        <end position="397"/>
    </location>
</feature>
<dbReference type="InterPro" id="IPR016181">
    <property type="entry name" value="Acyl_CoA_acyltransferase"/>
</dbReference>
<dbReference type="Gene3D" id="3.90.360.10">
    <property type="entry name" value="Histone acetyl transferase 1 (HAT1), N-terminal domain"/>
    <property type="match status" value="1"/>
</dbReference>
<dbReference type="InterPro" id="IPR019467">
    <property type="entry name" value="Hat1_N"/>
</dbReference>
<feature type="domain" description="N-acetyltransferase" evidence="19">
    <location>
        <begin position="187"/>
        <end position="260"/>
    </location>
</feature>
<evidence type="ECO:0000256" key="8">
    <source>
        <dbReference type="ARBA" id="ARBA00022763"/>
    </source>
</evidence>
<dbReference type="RefSeq" id="XP_043050535.1">
    <property type="nucleotide sequence ID" value="XM_043194784.1"/>
</dbReference>
<dbReference type="Gene3D" id="3.40.630.30">
    <property type="match status" value="1"/>
</dbReference>
<dbReference type="AlphaFoldDB" id="A0A9P7VBY7"/>